<accession>A0A098B0K7</accession>
<evidence type="ECO:0000313" key="1">
    <source>
        <dbReference type="EMBL" id="CDX01902.1"/>
    </source>
</evidence>
<sequence>MTSLTKDKLTFKEIEREFYKIGCDVAKMLLQRYLEE</sequence>
<dbReference type="AlphaFoldDB" id="A0A098B0K7"/>
<organism evidence="1">
    <name type="scientific">Desulfitobacterium hafniense</name>
    <name type="common">Desulfitobacterium frappieri</name>
    <dbReference type="NCBI Taxonomy" id="49338"/>
    <lineage>
        <taxon>Bacteria</taxon>
        <taxon>Bacillati</taxon>
        <taxon>Bacillota</taxon>
        <taxon>Clostridia</taxon>
        <taxon>Eubacteriales</taxon>
        <taxon>Desulfitobacteriaceae</taxon>
        <taxon>Desulfitobacterium</taxon>
    </lineage>
</organism>
<feature type="non-terminal residue" evidence="1">
    <location>
        <position position="36"/>
    </location>
</feature>
<reference evidence="1" key="1">
    <citation type="submission" date="2014-07" db="EMBL/GenBank/DDBJ databases">
        <authorList>
            <person name="Hornung V.Bastian."/>
        </authorList>
    </citation>
    <scope>NUCLEOTIDE SEQUENCE</scope>
    <source>
        <strain evidence="1">PCE-S</strain>
    </source>
</reference>
<name>A0A098B0K7_DESHA</name>
<gene>
    <name evidence="1" type="ORF">DPCES_2015</name>
</gene>
<proteinExistence type="predicted"/>
<dbReference type="EMBL" id="LK996017">
    <property type="protein sequence ID" value="CDX01902.1"/>
    <property type="molecule type" value="Genomic_DNA"/>
</dbReference>
<protein>
    <submittedName>
        <fullName evidence="1">Uncharacterized protein</fullName>
    </submittedName>
</protein>